<accession>A0A7W3LQ60</accession>
<dbReference type="EMBL" id="JACJIA010000004">
    <property type="protein sequence ID" value="MBA8952217.1"/>
    <property type="molecule type" value="Genomic_DNA"/>
</dbReference>
<gene>
    <name evidence="2" type="ORF">HNR61_003857</name>
</gene>
<proteinExistence type="predicted"/>
<dbReference type="Proteomes" id="UP000572680">
    <property type="component" value="Unassembled WGS sequence"/>
</dbReference>
<evidence type="ECO:0000313" key="3">
    <source>
        <dbReference type="Proteomes" id="UP000572680"/>
    </source>
</evidence>
<organism evidence="2 3">
    <name type="scientific">Actinomadura namibiensis</name>
    <dbReference type="NCBI Taxonomy" id="182080"/>
    <lineage>
        <taxon>Bacteria</taxon>
        <taxon>Bacillati</taxon>
        <taxon>Actinomycetota</taxon>
        <taxon>Actinomycetes</taxon>
        <taxon>Streptosporangiales</taxon>
        <taxon>Thermomonosporaceae</taxon>
        <taxon>Actinomadura</taxon>
    </lineage>
</organism>
<dbReference type="AlphaFoldDB" id="A0A7W3LQ60"/>
<feature type="compositionally biased region" description="Basic and acidic residues" evidence="1">
    <location>
        <begin position="1"/>
        <end position="19"/>
    </location>
</feature>
<feature type="region of interest" description="Disordered" evidence="1">
    <location>
        <begin position="1"/>
        <end position="78"/>
    </location>
</feature>
<evidence type="ECO:0000313" key="2">
    <source>
        <dbReference type="EMBL" id="MBA8952217.1"/>
    </source>
</evidence>
<comment type="caution">
    <text evidence="2">The sequence shown here is derived from an EMBL/GenBank/DDBJ whole genome shotgun (WGS) entry which is preliminary data.</text>
</comment>
<protein>
    <submittedName>
        <fullName evidence="2">Uncharacterized protein</fullName>
    </submittedName>
</protein>
<dbReference type="RefSeq" id="WP_182844471.1">
    <property type="nucleotide sequence ID" value="NZ_BAAALP010000018.1"/>
</dbReference>
<evidence type="ECO:0000256" key="1">
    <source>
        <dbReference type="SAM" id="MobiDB-lite"/>
    </source>
</evidence>
<reference evidence="2 3" key="1">
    <citation type="submission" date="2020-08" db="EMBL/GenBank/DDBJ databases">
        <title>Genomic Encyclopedia of Type Strains, Phase IV (KMG-IV): sequencing the most valuable type-strain genomes for metagenomic binning, comparative biology and taxonomic classification.</title>
        <authorList>
            <person name="Goeker M."/>
        </authorList>
    </citation>
    <scope>NUCLEOTIDE SEQUENCE [LARGE SCALE GENOMIC DNA]</scope>
    <source>
        <strain evidence="2 3">DSM 44197</strain>
    </source>
</reference>
<sequence>MSDREQPGHEPAETHDKEFAPVTRGGDARGRTVPGERGGEDVSGTGVPGVDSGRADAFPPDEEGVREAERHDDTRDSG</sequence>
<keyword evidence="3" id="KW-1185">Reference proteome</keyword>
<name>A0A7W3LQ60_ACTNM</name>
<feature type="compositionally biased region" description="Basic and acidic residues" evidence="1">
    <location>
        <begin position="63"/>
        <end position="78"/>
    </location>
</feature>